<dbReference type="EMBL" id="AJIL01000004">
    <property type="protein sequence ID" value="KNF06127.1"/>
    <property type="molecule type" value="Genomic_DNA"/>
</dbReference>
<protein>
    <submittedName>
        <fullName evidence="2">Uncharacterized protein</fullName>
    </submittedName>
</protein>
<accession>A0A0L0W3T3</accession>
<proteinExistence type="predicted"/>
<dbReference type="Gene3D" id="2.60.40.150">
    <property type="entry name" value="C2 domain"/>
    <property type="match status" value="1"/>
</dbReference>
<evidence type="ECO:0000313" key="2">
    <source>
        <dbReference type="EMBL" id="KNF06127.1"/>
    </source>
</evidence>
<gene>
    <name evidence="2" type="ORF">PSTG_00636</name>
</gene>
<dbReference type="InterPro" id="IPR035892">
    <property type="entry name" value="C2_domain_sf"/>
</dbReference>
<evidence type="ECO:0000256" key="1">
    <source>
        <dbReference type="SAM" id="SignalP"/>
    </source>
</evidence>
<keyword evidence="3" id="KW-1185">Reference proteome</keyword>
<dbReference type="Proteomes" id="UP000054564">
    <property type="component" value="Unassembled WGS sequence"/>
</dbReference>
<feature type="chain" id="PRO_5005550917" evidence="1">
    <location>
        <begin position="22"/>
        <end position="71"/>
    </location>
</feature>
<sequence length="71" mass="7522">MLDLCFLRLLVLDAGCGGGNGGKEEEGLIGKVCVCLGALQPGFRHLPLHDDLGQQLLFASIFIKTAISKLP</sequence>
<reference evidence="3" key="1">
    <citation type="submission" date="2014-03" db="EMBL/GenBank/DDBJ databases">
        <title>The Genome Sequence of Puccinia striiformis f. sp. tritici PST-78.</title>
        <authorList>
            <consortium name="The Broad Institute Genome Sequencing Platform"/>
            <person name="Cuomo C."/>
            <person name="Hulbert S."/>
            <person name="Chen X."/>
            <person name="Walker B."/>
            <person name="Young S.K."/>
            <person name="Zeng Q."/>
            <person name="Gargeya S."/>
            <person name="Fitzgerald M."/>
            <person name="Haas B."/>
            <person name="Abouelleil A."/>
            <person name="Alvarado L."/>
            <person name="Arachchi H.M."/>
            <person name="Berlin A.M."/>
            <person name="Chapman S.B."/>
            <person name="Goldberg J."/>
            <person name="Griggs A."/>
            <person name="Gujja S."/>
            <person name="Hansen M."/>
            <person name="Howarth C."/>
            <person name="Imamovic A."/>
            <person name="Larimer J."/>
            <person name="McCowan C."/>
            <person name="Montmayeur A."/>
            <person name="Murphy C."/>
            <person name="Neiman D."/>
            <person name="Pearson M."/>
            <person name="Priest M."/>
            <person name="Roberts A."/>
            <person name="Saif S."/>
            <person name="Shea T."/>
            <person name="Sisk P."/>
            <person name="Sykes S."/>
            <person name="Wortman J."/>
            <person name="Nusbaum C."/>
            <person name="Birren B."/>
        </authorList>
    </citation>
    <scope>NUCLEOTIDE SEQUENCE [LARGE SCALE GENOMIC DNA]</scope>
    <source>
        <strain evidence="3">race PST-78</strain>
    </source>
</reference>
<organism evidence="2 3">
    <name type="scientific">Puccinia striiformis f. sp. tritici PST-78</name>
    <dbReference type="NCBI Taxonomy" id="1165861"/>
    <lineage>
        <taxon>Eukaryota</taxon>
        <taxon>Fungi</taxon>
        <taxon>Dikarya</taxon>
        <taxon>Basidiomycota</taxon>
        <taxon>Pucciniomycotina</taxon>
        <taxon>Pucciniomycetes</taxon>
        <taxon>Pucciniales</taxon>
        <taxon>Pucciniaceae</taxon>
        <taxon>Puccinia</taxon>
    </lineage>
</organism>
<dbReference type="AlphaFoldDB" id="A0A0L0W3T3"/>
<dbReference type="SUPFAM" id="SSF49562">
    <property type="entry name" value="C2 domain (Calcium/lipid-binding domain, CaLB)"/>
    <property type="match status" value="1"/>
</dbReference>
<name>A0A0L0W3T3_9BASI</name>
<dbReference type="STRING" id="1165861.A0A0L0W3T3"/>
<comment type="caution">
    <text evidence="2">The sequence shown here is derived from an EMBL/GenBank/DDBJ whole genome shotgun (WGS) entry which is preliminary data.</text>
</comment>
<feature type="signal peptide" evidence="1">
    <location>
        <begin position="1"/>
        <end position="21"/>
    </location>
</feature>
<evidence type="ECO:0000313" key="3">
    <source>
        <dbReference type="Proteomes" id="UP000054564"/>
    </source>
</evidence>
<keyword evidence="1" id="KW-0732">Signal</keyword>